<evidence type="ECO:0000256" key="5">
    <source>
        <dbReference type="ARBA" id="ARBA00011944"/>
    </source>
</evidence>
<dbReference type="InterPro" id="IPR037128">
    <property type="entry name" value="Quinolinate_PRibosylTase_N_sf"/>
</dbReference>
<dbReference type="InterPro" id="IPR003594">
    <property type="entry name" value="HATPase_dom"/>
</dbReference>
<comment type="catalytic activity">
    <reaction evidence="10">
        <text>nicotinate beta-D-ribonucleotide + CO2 + diphosphate = quinolinate + 5-phospho-alpha-D-ribose 1-diphosphate + 2 H(+)</text>
        <dbReference type="Rhea" id="RHEA:12733"/>
        <dbReference type="ChEBI" id="CHEBI:15378"/>
        <dbReference type="ChEBI" id="CHEBI:16526"/>
        <dbReference type="ChEBI" id="CHEBI:29959"/>
        <dbReference type="ChEBI" id="CHEBI:33019"/>
        <dbReference type="ChEBI" id="CHEBI:57502"/>
        <dbReference type="ChEBI" id="CHEBI:58017"/>
        <dbReference type="EC" id="2.4.2.19"/>
    </reaction>
</comment>
<evidence type="ECO:0000256" key="2">
    <source>
        <dbReference type="ARBA" id="ARBA00004893"/>
    </source>
</evidence>
<dbReference type="GO" id="GO:0009435">
    <property type="term" value="P:NAD+ biosynthetic process"/>
    <property type="evidence" value="ECO:0007669"/>
    <property type="project" value="UniProtKB-UniPathway"/>
</dbReference>
<feature type="domain" description="Quinolinate phosphoribosyl transferase C-terminal" evidence="12">
    <location>
        <begin position="137"/>
        <end position="309"/>
    </location>
</feature>
<evidence type="ECO:0000256" key="11">
    <source>
        <dbReference type="ARBA" id="ARBA00069173"/>
    </source>
</evidence>
<evidence type="ECO:0000259" key="12">
    <source>
        <dbReference type="Pfam" id="PF01729"/>
    </source>
</evidence>
<dbReference type="Pfam" id="PF01729">
    <property type="entry name" value="QRPTase_C"/>
    <property type="match status" value="1"/>
</dbReference>
<feature type="domain" description="Quinolinate phosphoribosyl transferase N-terminal" evidence="13">
    <location>
        <begin position="50"/>
        <end position="135"/>
    </location>
</feature>
<dbReference type="EC" id="2.4.2.19" evidence="5"/>
<dbReference type="Gene3D" id="3.90.1170.20">
    <property type="entry name" value="Quinolinate phosphoribosyl transferase, N-terminal domain"/>
    <property type="match status" value="1"/>
</dbReference>
<dbReference type="InterPro" id="IPR013785">
    <property type="entry name" value="Aldolase_TIM"/>
</dbReference>
<feature type="domain" description="Histidine kinase/HSP90-like ATPase" evidence="14">
    <location>
        <begin position="346"/>
        <end position="478"/>
    </location>
</feature>
<evidence type="ECO:0000313" key="16">
    <source>
        <dbReference type="Proteomes" id="UP000320390"/>
    </source>
</evidence>
<dbReference type="FunFam" id="3.90.1170.20:FF:000001">
    <property type="entry name" value="Nicotinate-nucleotide diphosphorylase (Carboxylating)"/>
    <property type="match status" value="1"/>
</dbReference>
<gene>
    <name evidence="15" type="primary">nadC</name>
    <name evidence="15" type="ORF">Poly30_11780</name>
</gene>
<dbReference type="SUPFAM" id="SSF51690">
    <property type="entry name" value="Nicotinate/Quinolinate PRTase C-terminal domain-like"/>
    <property type="match status" value="1"/>
</dbReference>
<comment type="function">
    <text evidence="1">Involved in the catabolism of quinolinic acid (QA).</text>
</comment>
<evidence type="ECO:0000256" key="9">
    <source>
        <dbReference type="ARBA" id="ARBA00033102"/>
    </source>
</evidence>
<proteinExistence type="inferred from homology"/>
<evidence type="ECO:0000256" key="10">
    <source>
        <dbReference type="ARBA" id="ARBA00047445"/>
    </source>
</evidence>
<evidence type="ECO:0000256" key="3">
    <source>
        <dbReference type="ARBA" id="ARBA00009400"/>
    </source>
</evidence>
<evidence type="ECO:0000256" key="7">
    <source>
        <dbReference type="ARBA" id="ARBA00022676"/>
    </source>
</evidence>
<dbReference type="InterPro" id="IPR002638">
    <property type="entry name" value="Quinolinate_PRibosylTrfase_C"/>
</dbReference>
<evidence type="ECO:0000256" key="8">
    <source>
        <dbReference type="ARBA" id="ARBA00022679"/>
    </source>
</evidence>
<dbReference type="InterPro" id="IPR036068">
    <property type="entry name" value="Nicotinate_pribotase-like_C"/>
</dbReference>
<dbReference type="OrthoDB" id="9782546at2"/>
<dbReference type="GO" id="GO:0004514">
    <property type="term" value="F:nicotinate-nucleotide diphosphorylase (carboxylating) activity"/>
    <property type="evidence" value="ECO:0007669"/>
    <property type="project" value="UniProtKB-EC"/>
</dbReference>
<dbReference type="PANTHER" id="PTHR32179">
    <property type="entry name" value="NICOTINATE-NUCLEOTIDE PYROPHOSPHORYLASE [CARBOXYLATING]"/>
    <property type="match status" value="1"/>
</dbReference>
<keyword evidence="7 15" id="KW-0328">Glycosyltransferase</keyword>
<dbReference type="Gene3D" id="3.20.20.70">
    <property type="entry name" value="Aldolase class I"/>
    <property type="match status" value="1"/>
</dbReference>
<dbReference type="Pfam" id="PF02749">
    <property type="entry name" value="QRPTase_N"/>
    <property type="match status" value="1"/>
</dbReference>
<name>A0A518ENL1_9BACT</name>
<dbReference type="AlphaFoldDB" id="A0A518ENL1"/>
<dbReference type="InterPro" id="IPR022412">
    <property type="entry name" value="Quinolinate_PRibosylTrfase_N"/>
</dbReference>
<evidence type="ECO:0000259" key="14">
    <source>
        <dbReference type="Pfam" id="PF13581"/>
    </source>
</evidence>
<keyword evidence="8 15" id="KW-0808">Transferase</keyword>
<dbReference type="Gene3D" id="3.30.565.10">
    <property type="entry name" value="Histidine kinase-like ATPase, C-terminal domain"/>
    <property type="match status" value="1"/>
</dbReference>
<dbReference type="SUPFAM" id="SSF55874">
    <property type="entry name" value="ATPase domain of HSP90 chaperone/DNA topoisomerase II/histidine kinase"/>
    <property type="match status" value="1"/>
</dbReference>
<dbReference type="InterPro" id="IPR036890">
    <property type="entry name" value="HATPase_C_sf"/>
</dbReference>
<comment type="pathway">
    <text evidence="2">Cofactor biosynthesis; NAD(+) biosynthesis; nicotinate D-ribonucleotide from quinolinate: step 1/1.</text>
</comment>
<dbReference type="NCBIfam" id="TIGR00078">
    <property type="entry name" value="nadC"/>
    <property type="match status" value="1"/>
</dbReference>
<keyword evidence="6" id="KW-0662">Pyridine nucleotide biosynthesis</keyword>
<evidence type="ECO:0000256" key="4">
    <source>
        <dbReference type="ARBA" id="ARBA00011218"/>
    </source>
</evidence>
<dbReference type="GO" id="GO:0034213">
    <property type="term" value="P:quinolinate catabolic process"/>
    <property type="evidence" value="ECO:0007669"/>
    <property type="project" value="TreeGrafter"/>
</dbReference>
<dbReference type="Pfam" id="PF13581">
    <property type="entry name" value="HATPase_c_2"/>
    <property type="match status" value="1"/>
</dbReference>
<dbReference type="CDD" id="cd16936">
    <property type="entry name" value="HATPase_RsbW-like"/>
    <property type="match status" value="1"/>
</dbReference>
<evidence type="ECO:0000256" key="1">
    <source>
        <dbReference type="ARBA" id="ARBA00003237"/>
    </source>
</evidence>
<dbReference type="FunFam" id="3.20.20.70:FF:000030">
    <property type="entry name" value="Nicotinate-nucleotide pyrophosphorylase, carboxylating"/>
    <property type="match status" value="1"/>
</dbReference>
<accession>A0A518ENL1</accession>
<dbReference type="GO" id="GO:0005737">
    <property type="term" value="C:cytoplasm"/>
    <property type="evidence" value="ECO:0007669"/>
    <property type="project" value="TreeGrafter"/>
</dbReference>
<protein>
    <recommendedName>
        <fullName evidence="11">Probable nicotinate-nucleotide pyrophosphorylase [carboxylating]</fullName>
        <ecNumber evidence="5">2.4.2.19</ecNumber>
    </recommendedName>
    <alternativeName>
        <fullName evidence="9">Quinolinate phosphoribosyltransferase [decarboxylating]</fullName>
    </alternativeName>
</protein>
<evidence type="ECO:0000259" key="13">
    <source>
        <dbReference type="Pfam" id="PF02749"/>
    </source>
</evidence>
<dbReference type="EMBL" id="CP036434">
    <property type="protein sequence ID" value="QDV05679.1"/>
    <property type="molecule type" value="Genomic_DNA"/>
</dbReference>
<reference evidence="15 16" key="1">
    <citation type="submission" date="2019-02" db="EMBL/GenBank/DDBJ databases">
        <title>Deep-cultivation of Planctomycetes and their phenomic and genomic characterization uncovers novel biology.</title>
        <authorList>
            <person name="Wiegand S."/>
            <person name="Jogler M."/>
            <person name="Boedeker C."/>
            <person name="Pinto D."/>
            <person name="Vollmers J."/>
            <person name="Rivas-Marin E."/>
            <person name="Kohn T."/>
            <person name="Peeters S.H."/>
            <person name="Heuer A."/>
            <person name="Rast P."/>
            <person name="Oberbeckmann S."/>
            <person name="Bunk B."/>
            <person name="Jeske O."/>
            <person name="Meyerdierks A."/>
            <person name="Storesund J.E."/>
            <person name="Kallscheuer N."/>
            <person name="Luecker S."/>
            <person name="Lage O.M."/>
            <person name="Pohl T."/>
            <person name="Merkel B.J."/>
            <person name="Hornburger P."/>
            <person name="Mueller R.-W."/>
            <person name="Bruemmer F."/>
            <person name="Labrenz M."/>
            <person name="Spormann A.M."/>
            <person name="Op den Camp H."/>
            <person name="Overmann J."/>
            <person name="Amann R."/>
            <person name="Jetten M.S.M."/>
            <person name="Mascher T."/>
            <person name="Medema M.H."/>
            <person name="Devos D.P."/>
            <person name="Kaster A.-K."/>
            <person name="Ovreas L."/>
            <person name="Rohde M."/>
            <person name="Galperin M.Y."/>
            <person name="Jogler C."/>
        </authorList>
    </citation>
    <scope>NUCLEOTIDE SEQUENCE [LARGE SCALE GENOMIC DNA]</scope>
    <source>
        <strain evidence="15 16">Poly30</strain>
    </source>
</reference>
<dbReference type="SUPFAM" id="SSF54675">
    <property type="entry name" value="Nicotinate/Quinolinate PRTase N-terminal domain-like"/>
    <property type="match status" value="1"/>
</dbReference>
<dbReference type="UniPathway" id="UPA00253">
    <property type="reaction ID" value="UER00331"/>
</dbReference>
<dbReference type="InterPro" id="IPR004393">
    <property type="entry name" value="NadC"/>
</dbReference>
<comment type="similarity">
    <text evidence="3">Belongs to the NadC/ModD family.</text>
</comment>
<organism evidence="15 16">
    <name type="scientific">Saltatorellus ferox</name>
    <dbReference type="NCBI Taxonomy" id="2528018"/>
    <lineage>
        <taxon>Bacteria</taxon>
        <taxon>Pseudomonadati</taxon>
        <taxon>Planctomycetota</taxon>
        <taxon>Planctomycetia</taxon>
        <taxon>Planctomycetia incertae sedis</taxon>
        <taxon>Saltatorellus</taxon>
    </lineage>
</organism>
<keyword evidence="16" id="KW-1185">Reference proteome</keyword>
<evidence type="ECO:0000256" key="6">
    <source>
        <dbReference type="ARBA" id="ARBA00022642"/>
    </source>
</evidence>
<dbReference type="Proteomes" id="UP000320390">
    <property type="component" value="Chromosome"/>
</dbReference>
<dbReference type="CDD" id="cd01572">
    <property type="entry name" value="QPRTase"/>
    <property type="match status" value="1"/>
</dbReference>
<comment type="subunit">
    <text evidence="4">Hexamer formed by 3 homodimers.</text>
</comment>
<evidence type="ECO:0000313" key="15">
    <source>
        <dbReference type="EMBL" id="QDV05679.1"/>
    </source>
</evidence>
<sequence>MIPCKLEGSPMDDTELINDALDDLIRRALAEDLGLVITDETTPEELVRRDLTTRTAVSQGRRGRATLVAKESGVFAGGQAFHRALRYLDPTATVEAIVPDGQTVVPGDIVLHAHGNGRALLVAERTALNIVQRMSGVASQTRKCVDLVAGTGARILDTRKTTPGMRTLDKYAVRVGGGCNHRIGLFDEVMVKENHVDLAGRPLEEVLREIRADVGPDVKITSEARDEAEAMAGIRGGADVVLLDNMSPERMGEMVPRLRALAAELGQTVELEASGGITHATLPAVARSGVDRISMGALTHSAPALDLSLNLEFDDEGGADRSGAHTPARAEVVRRDDEPGTLDLDLPATHAHGRMARRIARQFAVSEGLPTAEIETLEFVVGELLDNAVDHGGGGAARELQDLPKDVRMRLFVRVKCAEDSVLWAVRVEDQGGGEPALVRSMIEPEDGIPDLEDERGRGFFLLAQMVDELDVSTSVDGLGLALEARKGHGRAAS</sequence>
<dbReference type="PANTHER" id="PTHR32179:SF3">
    <property type="entry name" value="NICOTINATE-NUCLEOTIDE PYROPHOSPHORYLASE [CARBOXYLATING]"/>
    <property type="match status" value="1"/>
</dbReference>
<dbReference type="InterPro" id="IPR027277">
    <property type="entry name" value="NadC/ModD"/>
</dbReference>